<dbReference type="InterPro" id="IPR011010">
    <property type="entry name" value="DNA_brk_join_enz"/>
</dbReference>
<dbReference type="Proteomes" id="UP001163882">
    <property type="component" value="Chromosome"/>
</dbReference>
<reference evidence="4" key="1">
    <citation type="submission" date="2022-10" db="EMBL/GenBank/DDBJ databases">
        <title>YIM 151497 complete genome.</title>
        <authorList>
            <person name="Chen X."/>
        </authorList>
    </citation>
    <scope>NUCLEOTIDE SEQUENCE</scope>
    <source>
        <strain evidence="4">YIM 151497</strain>
    </source>
</reference>
<gene>
    <name evidence="4" type="ORF">OF122_18150</name>
</gene>
<dbReference type="RefSeq" id="WP_264225584.1">
    <property type="nucleotide sequence ID" value="NZ_CP107716.1"/>
</dbReference>
<evidence type="ECO:0000256" key="2">
    <source>
        <dbReference type="SAM" id="MobiDB-lite"/>
    </source>
</evidence>
<name>A0ABY6IR46_9HYPH</name>
<proteinExistence type="predicted"/>
<dbReference type="Gene3D" id="1.10.443.10">
    <property type="entry name" value="Intergrase catalytic core"/>
    <property type="match status" value="1"/>
</dbReference>
<dbReference type="PROSITE" id="PS51898">
    <property type="entry name" value="TYR_RECOMBINASE"/>
    <property type="match status" value="1"/>
</dbReference>
<dbReference type="Pfam" id="PF20172">
    <property type="entry name" value="DUF6538"/>
    <property type="match status" value="1"/>
</dbReference>
<feature type="domain" description="Tyr recombinase" evidence="3">
    <location>
        <begin position="245"/>
        <end position="442"/>
    </location>
</feature>
<feature type="region of interest" description="Disordered" evidence="2">
    <location>
        <begin position="220"/>
        <end position="246"/>
    </location>
</feature>
<keyword evidence="5" id="KW-1185">Reference proteome</keyword>
<dbReference type="EMBL" id="CP107716">
    <property type="protein sequence ID" value="UYQ71937.1"/>
    <property type="molecule type" value="Genomic_DNA"/>
</dbReference>
<dbReference type="InterPro" id="IPR013762">
    <property type="entry name" value="Integrase-like_cat_sf"/>
</dbReference>
<dbReference type="Pfam" id="PF00589">
    <property type="entry name" value="Phage_integrase"/>
    <property type="match status" value="1"/>
</dbReference>
<evidence type="ECO:0000313" key="4">
    <source>
        <dbReference type="EMBL" id="UYQ71937.1"/>
    </source>
</evidence>
<evidence type="ECO:0000313" key="5">
    <source>
        <dbReference type="Proteomes" id="UP001163882"/>
    </source>
</evidence>
<evidence type="ECO:0000259" key="3">
    <source>
        <dbReference type="PROSITE" id="PS51898"/>
    </source>
</evidence>
<organism evidence="4 5">
    <name type="scientific">Pelagibacterium flavum</name>
    <dbReference type="NCBI Taxonomy" id="2984530"/>
    <lineage>
        <taxon>Bacteria</taxon>
        <taxon>Pseudomonadati</taxon>
        <taxon>Pseudomonadota</taxon>
        <taxon>Alphaproteobacteria</taxon>
        <taxon>Hyphomicrobiales</taxon>
        <taxon>Devosiaceae</taxon>
        <taxon>Pelagibacterium</taxon>
    </lineage>
</organism>
<dbReference type="SUPFAM" id="SSF56349">
    <property type="entry name" value="DNA breaking-rejoining enzymes"/>
    <property type="match status" value="1"/>
</dbReference>
<evidence type="ECO:0000256" key="1">
    <source>
        <dbReference type="ARBA" id="ARBA00023172"/>
    </source>
</evidence>
<dbReference type="InterPro" id="IPR002104">
    <property type="entry name" value="Integrase_catalytic"/>
</dbReference>
<protein>
    <submittedName>
        <fullName evidence="4">Tyrosine-type recombinase/integrase</fullName>
    </submittedName>
</protein>
<dbReference type="InterPro" id="IPR046668">
    <property type="entry name" value="DUF6538"/>
</dbReference>
<accession>A0ABY6IR46</accession>
<keyword evidence="1" id="KW-0233">DNA recombination</keyword>
<sequence>MADDKKYLEMHHNQWRVRVRIPEKVRHLFDNKLYLRQTLGTGNLKTANLLKGEHVSRFKRMIAEAVASVSPDATVWEEARVLRNRYSQAAPEERDDLLYEMIHRAEELSKGESTHLAKPFVSAAQGTSIPINDYLDAYIEDTAYRPKSASDLKRVMGWLEEWMMRKRLPPTLDSVTQPVAGDFMRYMVNTRSLSRKAASKYLSFVRGYWVWLEEHGHRPRNSSPWLGRLPKAKPPPRGTVLEPDEGKRPFTDDEVLRLLTGNPNSPHMVDLMTIAALSGMRIEECYLLRVQDTANGIFSIRAGKTVNAVRRVPIHSALEATVARLSEGKDALDYLIDPQAELLEKTDLRSQAASKAFGHYRRGLGIDERPNGKRQSNVDFHSFRRWFHAKARDALNAGAQGFTAWTLSELVGHGTKDAGPLELTMKTYPGKSPIAALKACVEAVQLPNEAKS</sequence>